<dbReference type="OrthoDB" id="2117718at2759"/>
<dbReference type="Pfam" id="PF06276">
    <property type="entry name" value="FhuF"/>
    <property type="match status" value="1"/>
</dbReference>
<evidence type="ECO:0000259" key="2">
    <source>
        <dbReference type="Pfam" id="PF06276"/>
    </source>
</evidence>
<evidence type="ECO:0000313" key="4">
    <source>
        <dbReference type="Proteomes" id="UP000054771"/>
    </source>
</evidence>
<dbReference type="GO" id="GO:0019290">
    <property type="term" value="P:siderophore biosynthetic process"/>
    <property type="evidence" value="ECO:0007669"/>
    <property type="project" value="InterPro"/>
</dbReference>
<dbReference type="GO" id="GO:0016881">
    <property type="term" value="F:acid-amino acid ligase activity"/>
    <property type="evidence" value="ECO:0007669"/>
    <property type="project" value="UniProtKB-ARBA"/>
</dbReference>
<gene>
    <name evidence="3" type="ORF">ASPCAL02820</name>
</gene>
<accession>A0A0U5HG91</accession>
<dbReference type="Proteomes" id="UP000054771">
    <property type="component" value="Unassembled WGS sequence"/>
</dbReference>
<reference evidence="4" key="1">
    <citation type="journal article" date="2016" name="Genome Announc.">
        <title>Draft genome sequences of fungus Aspergillus calidoustus.</title>
        <authorList>
            <person name="Horn F."/>
            <person name="Linde J."/>
            <person name="Mattern D.J."/>
            <person name="Walther G."/>
            <person name="Guthke R."/>
            <person name="Scherlach K."/>
            <person name="Martin K."/>
            <person name="Brakhage A.A."/>
            <person name="Petzke L."/>
            <person name="Valiante V."/>
        </authorList>
    </citation>
    <scope>NUCLEOTIDE SEQUENCE [LARGE SCALE GENOMIC DNA]</scope>
    <source>
        <strain evidence="4">SF006504</strain>
    </source>
</reference>
<organism evidence="3 4">
    <name type="scientific">Aspergillus calidoustus</name>
    <dbReference type="NCBI Taxonomy" id="454130"/>
    <lineage>
        <taxon>Eukaryota</taxon>
        <taxon>Fungi</taxon>
        <taxon>Dikarya</taxon>
        <taxon>Ascomycota</taxon>
        <taxon>Pezizomycotina</taxon>
        <taxon>Eurotiomycetes</taxon>
        <taxon>Eurotiomycetidae</taxon>
        <taxon>Eurotiales</taxon>
        <taxon>Aspergillaceae</taxon>
        <taxon>Aspergillus</taxon>
        <taxon>Aspergillus subgen. Nidulantes</taxon>
    </lineage>
</organism>
<dbReference type="STRING" id="454130.A0A0U5HG91"/>
<dbReference type="Gene3D" id="1.10.510.40">
    <property type="match status" value="1"/>
</dbReference>
<evidence type="ECO:0000259" key="1">
    <source>
        <dbReference type="Pfam" id="PF04183"/>
    </source>
</evidence>
<evidence type="ECO:0000313" key="3">
    <source>
        <dbReference type="EMBL" id="CEN60380.1"/>
    </source>
</evidence>
<dbReference type="Pfam" id="PF04183">
    <property type="entry name" value="IucA_IucC"/>
    <property type="match status" value="1"/>
</dbReference>
<sequence>MSILSQPEVARFETTRRLLSHLVNEGLCAAYLESADTEQLQWMRLVSFTSQPPEHSMVKVRIEPAQLGLNENGQVNSLLRPCQLRPPVLLFENLQSRPELDPGVIFQFVFPWFAQPEIESMRDAIAQELQNASANQETWLDVAAQLPPLALMSPAIEWERTLVTGHPTHPASKLHKTLYTQPPLPQIQPAQIWDMLSPQVTFLSVPRSQVRVSGPFENLLSSLLTKLDIPNSSEDRIIVPSLAQQSPSILSRFHDVQIVGSERASAQASMRTLTLRPELNFKYHLKLSLACQITSALRTITPWTALGGAEVSALLEKLLPPDMWLFKEVAAVTGAQEDFNDAKHFSCILREDLELRANTQGESLIIASAFSQLPVTGFEKETTAHPEALFPPANEQREKKEWFRSAQSHYRTSSYFGSRCYISILLNLTLPPLVNHGIGLEAHGQNTCVRICRASRTIKGFAVRDFGGIRLHMPTLRSQGYDLHTIPPGAATTTDDLHDVWSKVHHYLFQNHIGQLVVALGLEEDGGWGVVRDEVRRVLFPSGRGKGCGLHAEGLYGFLMEETMPFKCFLRMRMEGKYRDYVERRLPNVLLY</sequence>
<protein>
    <recommendedName>
        <fullName evidence="5">Aerobactin siderophore biosynthesis IucA/IucC N-terminal domain-containing protein</fullName>
    </recommendedName>
</protein>
<dbReference type="InterPro" id="IPR022770">
    <property type="entry name" value="IucA/IucC-like_C"/>
</dbReference>
<name>A0A0U5HG91_ASPCI</name>
<dbReference type="OMA" id="PLIAYIQ"/>
<dbReference type="AlphaFoldDB" id="A0A0U5HG91"/>
<dbReference type="EMBL" id="CDMC01000002">
    <property type="protein sequence ID" value="CEN60380.1"/>
    <property type="molecule type" value="Genomic_DNA"/>
</dbReference>
<dbReference type="PANTHER" id="PTHR34384">
    <property type="entry name" value="L-2,3-DIAMINOPROPANOATE--CITRATE LIGASE"/>
    <property type="match status" value="1"/>
</dbReference>
<dbReference type="InterPro" id="IPR037455">
    <property type="entry name" value="LucA/IucC-like"/>
</dbReference>
<feature type="domain" description="Aerobactin siderophore biosynthesis IucA/IucC N-terminal" evidence="1">
    <location>
        <begin position="261"/>
        <end position="370"/>
    </location>
</feature>
<dbReference type="InterPro" id="IPR007310">
    <property type="entry name" value="Aerobactin_biosyn_IucA/IucC_N"/>
</dbReference>
<proteinExistence type="predicted"/>
<evidence type="ECO:0008006" key="5">
    <source>
        <dbReference type="Google" id="ProtNLM"/>
    </source>
</evidence>
<feature type="domain" description="Aerobactin siderophore biosynthesis IucA/IucC-like C-terminal" evidence="2">
    <location>
        <begin position="419"/>
        <end position="577"/>
    </location>
</feature>
<keyword evidence="4" id="KW-1185">Reference proteome</keyword>
<dbReference type="PANTHER" id="PTHR34384:SF5">
    <property type="entry name" value="L-2,3-DIAMINOPROPANOATE--CITRATE LIGASE"/>
    <property type="match status" value="1"/>
</dbReference>